<comment type="caution">
    <text evidence="1">The sequence shown here is derived from an EMBL/GenBank/DDBJ whole genome shotgun (WGS) entry which is preliminary data.</text>
</comment>
<organism evidence="1 2">
    <name type="scientific">Pseudolysinimonas yzui</name>
    <dbReference type="NCBI Taxonomy" id="2708254"/>
    <lineage>
        <taxon>Bacteria</taxon>
        <taxon>Bacillati</taxon>
        <taxon>Actinomycetota</taxon>
        <taxon>Actinomycetes</taxon>
        <taxon>Micrococcales</taxon>
        <taxon>Microbacteriaceae</taxon>
        <taxon>Pseudolysinimonas</taxon>
    </lineage>
</organism>
<gene>
    <name evidence="1" type="ORF">GCM10011600_02150</name>
</gene>
<name>A0A8J3GMS1_9MICO</name>
<reference evidence="1" key="2">
    <citation type="submission" date="2020-09" db="EMBL/GenBank/DDBJ databases">
        <authorList>
            <person name="Sun Q."/>
            <person name="Zhou Y."/>
        </authorList>
    </citation>
    <scope>NUCLEOTIDE SEQUENCE</scope>
    <source>
        <strain evidence="1">CGMCC 1.16548</strain>
    </source>
</reference>
<dbReference type="AlphaFoldDB" id="A0A8J3GMS1"/>
<keyword evidence="2" id="KW-1185">Reference proteome</keyword>
<proteinExistence type="predicted"/>
<protein>
    <submittedName>
        <fullName evidence="1">Uncharacterized protein</fullName>
    </submittedName>
</protein>
<accession>A0A8J3GMS1</accession>
<dbReference type="EMBL" id="BNAI01000001">
    <property type="protein sequence ID" value="GHF05234.1"/>
    <property type="molecule type" value="Genomic_DNA"/>
</dbReference>
<reference evidence="1" key="1">
    <citation type="journal article" date="2014" name="Int. J. Syst. Evol. Microbiol.">
        <title>Complete genome sequence of Corynebacterium casei LMG S-19264T (=DSM 44701T), isolated from a smear-ripened cheese.</title>
        <authorList>
            <consortium name="US DOE Joint Genome Institute (JGI-PGF)"/>
            <person name="Walter F."/>
            <person name="Albersmeier A."/>
            <person name="Kalinowski J."/>
            <person name="Ruckert C."/>
        </authorList>
    </citation>
    <scope>NUCLEOTIDE SEQUENCE</scope>
    <source>
        <strain evidence="1">CGMCC 1.16548</strain>
    </source>
</reference>
<sequence length="46" mass="4988">MFREMSPSASGTIQVRLADDRSLTVVVGPGVPIAIEERKPEGTIIY</sequence>
<dbReference type="Proteomes" id="UP000617531">
    <property type="component" value="Unassembled WGS sequence"/>
</dbReference>
<evidence type="ECO:0000313" key="1">
    <source>
        <dbReference type="EMBL" id="GHF05234.1"/>
    </source>
</evidence>
<evidence type="ECO:0000313" key="2">
    <source>
        <dbReference type="Proteomes" id="UP000617531"/>
    </source>
</evidence>